<evidence type="ECO:0000313" key="2">
    <source>
        <dbReference type="Proteomes" id="UP001157418"/>
    </source>
</evidence>
<dbReference type="GO" id="GO:0003682">
    <property type="term" value="F:chromatin binding"/>
    <property type="evidence" value="ECO:0007669"/>
    <property type="project" value="TreeGrafter"/>
</dbReference>
<proteinExistence type="predicted"/>
<dbReference type="GO" id="GO:0045944">
    <property type="term" value="P:positive regulation of transcription by RNA polymerase II"/>
    <property type="evidence" value="ECO:0007669"/>
    <property type="project" value="TreeGrafter"/>
</dbReference>
<dbReference type="AlphaFoldDB" id="A0AAU9NS36"/>
<sequence length="85" mass="9327">MGMGIGITNSDVKWIVFHGKDVSDDNKMLLSQAVDIFHQKHFTSIVDSITASDFIPSMAYGRTIGDSDFKVQCAMLTIETKVVTA</sequence>
<dbReference type="GO" id="GO:0000977">
    <property type="term" value="F:RNA polymerase II transcription regulatory region sequence-specific DNA binding"/>
    <property type="evidence" value="ECO:0007669"/>
    <property type="project" value="TreeGrafter"/>
</dbReference>
<name>A0AAU9NS36_9ASTR</name>
<accession>A0AAU9NS36</accession>
<dbReference type="PANTHER" id="PTHR47025">
    <property type="entry name" value="AUTOIMMUNE REGULATOR"/>
    <property type="match status" value="1"/>
</dbReference>
<protein>
    <submittedName>
        <fullName evidence="1">Uncharacterized protein</fullName>
    </submittedName>
</protein>
<dbReference type="GO" id="GO:0005634">
    <property type="term" value="C:nucleus"/>
    <property type="evidence" value="ECO:0007669"/>
    <property type="project" value="TreeGrafter"/>
</dbReference>
<gene>
    <name evidence="1" type="ORF">LVIROSA_LOCUS26731</name>
</gene>
<dbReference type="Proteomes" id="UP001157418">
    <property type="component" value="Unassembled WGS sequence"/>
</dbReference>
<organism evidence="1 2">
    <name type="scientific">Lactuca virosa</name>
    <dbReference type="NCBI Taxonomy" id="75947"/>
    <lineage>
        <taxon>Eukaryota</taxon>
        <taxon>Viridiplantae</taxon>
        <taxon>Streptophyta</taxon>
        <taxon>Embryophyta</taxon>
        <taxon>Tracheophyta</taxon>
        <taxon>Spermatophyta</taxon>
        <taxon>Magnoliopsida</taxon>
        <taxon>eudicotyledons</taxon>
        <taxon>Gunneridae</taxon>
        <taxon>Pentapetalae</taxon>
        <taxon>asterids</taxon>
        <taxon>campanulids</taxon>
        <taxon>Asterales</taxon>
        <taxon>Asteraceae</taxon>
        <taxon>Cichorioideae</taxon>
        <taxon>Cichorieae</taxon>
        <taxon>Lactucinae</taxon>
        <taxon>Lactuca</taxon>
    </lineage>
</organism>
<evidence type="ECO:0000313" key="1">
    <source>
        <dbReference type="EMBL" id="CAH1440608.1"/>
    </source>
</evidence>
<dbReference type="EMBL" id="CAKMRJ010005412">
    <property type="protein sequence ID" value="CAH1440608.1"/>
    <property type="molecule type" value="Genomic_DNA"/>
</dbReference>
<dbReference type="GO" id="GO:0042393">
    <property type="term" value="F:histone binding"/>
    <property type="evidence" value="ECO:0007669"/>
    <property type="project" value="TreeGrafter"/>
</dbReference>
<keyword evidence="2" id="KW-1185">Reference proteome</keyword>
<dbReference type="PANTHER" id="PTHR47025:SF26">
    <property type="entry name" value="ZINC FINGER, RING_FYVE_PHD-TYPE, ACYL-COA N-ACYLTRANSFERASE, JAS TPL-BINDING DOMAIN PROTEIN-RELATED"/>
    <property type="match status" value="1"/>
</dbReference>
<reference evidence="1 2" key="1">
    <citation type="submission" date="2022-01" db="EMBL/GenBank/DDBJ databases">
        <authorList>
            <person name="Xiong W."/>
            <person name="Schranz E."/>
        </authorList>
    </citation>
    <scope>NUCLEOTIDE SEQUENCE [LARGE SCALE GENOMIC DNA]</scope>
</reference>
<comment type="caution">
    <text evidence="1">The sequence shown here is derived from an EMBL/GenBank/DDBJ whole genome shotgun (WGS) entry which is preliminary data.</text>
</comment>